<evidence type="ECO:0000256" key="4">
    <source>
        <dbReference type="ARBA" id="ARBA00022801"/>
    </source>
</evidence>
<dbReference type="PANTHER" id="PTHR43731:SF14">
    <property type="entry name" value="PRESENILIN-ASSOCIATED RHOMBOID-LIKE PROTEIN, MITOCHONDRIAL"/>
    <property type="match status" value="1"/>
</dbReference>
<feature type="transmembrane region" description="Helical" evidence="7">
    <location>
        <begin position="15"/>
        <end position="38"/>
    </location>
</feature>
<evidence type="ECO:0000259" key="8">
    <source>
        <dbReference type="Pfam" id="PF01694"/>
    </source>
</evidence>
<evidence type="ECO:0000256" key="7">
    <source>
        <dbReference type="SAM" id="Phobius"/>
    </source>
</evidence>
<dbReference type="InterPro" id="IPR022764">
    <property type="entry name" value="Peptidase_S54_rhomboid_dom"/>
</dbReference>
<keyword evidence="5 7" id="KW-1133">Transmembrane helix</keyword>
<keyword evidence="6 7" id="KW-0472">Membrane</keyword>
<comment type="caution">
    <text evidence="9">The sequence shown here is derived from an EMBL/GenBank/DDBJ whole genome shotgun (WGS) entry which is preliminary data.</text>
</comment>
<dbReference type="EMBL" id="DTIN01000025">
    <property type="protein sequence ID" value="HFX13797.1"/>
    <property type="molecule type" value="Genomic_DNA"/>
</dbReference>
<name>A0A7C3RMR1_DICTH</name>
<feature type="transmembrane region" description="Helical" evidence="7">
    <location>
        <begin position="125"/>
        <end position="143"/>
    </location>
</feature>
<sequence length="225" mass="26182">MIPLRDDIPSKKYPFVNTLLIFINIAVFLWEITLPSYIRENIFFKFGILPYRFYNPNLLSSAILSLFTSMFLHGGWSHIIGNMIYLYIFGDNVEDAMGHFRYLLFYLFSGIVAGLVQVLFSVNPYIPAIGASGAIAGVLGAYIRFYPGARILTIAFWGFFIDFIYVPAFIYLGLWFILQLFSGFFSLIFLDLSGGIAWWAHIGGFVFGFMISKYFRKRYWYYYYF</sequence>
<dbReference type="Pfam" id="PF01694">
    <property type="entry name" value="Rhomboid"/>
    <property type="match status" value="1"/>
</dbReference>
<keyword evidence="3 7" id="KW-0812">Transmembrane</keyword>
<dbReference type="GO" id="GO:0006508">
    <property type="term" value="P:proteolysis"/>
    <property type="evidence" value="ECO:0007669"/>
    <property type="project" value="UniProtKB-KW"/>
</dbReference>
<evidence type="ECO:0000256" key="5">
    <source>
        <dbReference type="ARBA" id="ARBA00022989"/>
    </source>
</evidence>
<organism evidence="9">
    <name type="scientific">Dictyoglomus thermophilum</name>
    <dbReference type="NCBI Taxonomy" id="14"/>
    <lineage>
        <taxon>Bacteria</taxon>
        <taxon>Pseudomonadati</taxon>
        <taxon>Dictyoglomota</taxon>
        <taxon>Dictyoglomia</taxon>
        <taxon>Dictyoglomales</taxon>
        <taxon>Dictyoglomaceae</taxon>
        <taxon>Dictyoglomus</taxon>
    </lineage>
</organism>
<accession>A0A7C3RMR1</accession>
<evidence type="ECO:0000256" key="1">
    <source>
        <dbReference type="ARBA" id="ARBA00004141"/>
    </source>
</evidence>
<feature type="transmembrane region" description="Helical" evidence="7">
    <location>
        <begin position="184"/>
        <end position="211"/>
    </location>
</feature>
<reference evidence="9" key="1">
    <citation type="journal article" date="2020" name="mSystems">
        <title>Genome- and Community-Level Interaction Insights into Carbon Utilization and Element Cycling Functions of Hydrothermarchaeota in Hydrothermal Sediment.</title>
        <authorList>
            <person name="Zhou Z."/>
            <person name="Liu Y."/>
            <person name="Xu W."/>
            <person name="Pan J."/>
            <person name="Luo Z.H."/>
            <person name="Li M."/>
        </authorList>
    </citation>
    <scope>NUCLEOTIDE SEQUENCE [LARGE SCALE GENOMIC DNA]</scope>
    <source>
        <strain evidence="9">SpSt-81</strain>
    </source>
</reference>
<comment type="similarity">
    <text evidence="2">Belongs to the peptidase S54 family.</text>
</comment>
<dbReference type="GO" id="GO:0004252">
    <property type="term" value="F:serine-type endopeptidase activity"/>
    <property type="evidence" value="ECO:0007669"/>
    <property type="project" value="InterPro"/>
</dbReference>
<evidence type="ECO:0000313" key="9">
    <source>
        <dbReference type="EMBL" id="HFX13797.1"/>
    </source>
</evidence>
<comment type="subcellular location">
    <subcellularLocation>
        <location evidence="1">Membrane</location>
        <topology evidence="1">Multi-pass membrane protein</topology>
    </subcellularLocation>
</comment>
<evidence type="ECO:0000256" key="6">
    <source>
        <dbReference type="ARBA" id="ARBA00023136"/>
    </source>
</evidence>
<feature type="transmembrane region" description="Helical" evidence="7">
    <location>
        <begin position="100"/>
        <end position="119"/>
    </location>
</feature>
<dbReference type="InterPro" id="IPR035952">
    <property type="entry name" value="Rhomboid-like_sf"/>
</dbReference>
<gene>
    <name evidence="9" type="ORF">ENW00_06555</name>
</gene>
<dbReference type="SUPFAM" id="SSF144091">
    <property type="entry name" value="Rhomboid-like"/>
    <property type="match status" value="1"/>
</dbReference>
<feature type="domain" description="Peptidase S54 rhomboid" evidence="8">
    <location>
        <begin position="64"/>
        <end position="217"/>
    </location>
</feature>
<feature type="transmembrane region" description="Helical" evidence="7">
    <location>
        <begin position="58"/>
        <end position="88"/>
    </location>
</feature>
<keyword evidence="4" id="KW-0378">Hydrolase</keyword>
<dbReference type="AlphaFoldDB" id="A0A7C3RMR1"/>
<feature type="transmembrane region" description="Helical" evidence="7">
    <location>
        <begin position="155"/>
        <end position="178"/>
    </location>
</feature>
<proteinExistence type="inferred from homology"/>
<dbReference type="FunFam" id="1.20.1540.10:FF:000027">
    <property type="entry name" value="Rhomboid family intramembrane serine protease"/>
    <property type="match status" value="1"/>
</dbReference>
<dbReference type="PANTHER" id="PTHR43731">
    <property type="entry name" value="RHOMBOID PROTEASE"/>
    <property type="match status" value="1"/>
</dbReference>
<dbReference type="InterPro" id="IPR050925">
    <property type="entry name" value="Rhomboid_protease_S54"/>
</dbReference>
<protein>
    <submittedName>
        <fullName evidence="9">Rhomboid family intramembrane serine protease</fullName>
    </submittedName>
</protein>
<dbReference type="Gene3D" id="1.20.1540.10">
    <property type="entry name" value="Rhomboid-like"/>
    <property type="match status" value="1"/>
</dbReference>
<evidence type="ECO:0000256" key="2">
    <source>
        <dbReference type="ARBA" id="ARBA00009045"/>
    </source>
</evidence>
<evidence type="ECO:0000256" key="3">
    <source>
        <dbReference type="ARBA" id="ARBA00022692"/>
    </source>
</evidence>
<dbReference type="GO" id="GO:0016020">
    <property type="term" value="C:membrane"/>
    <property type="evidence" value="ECO:0007669"/>
    <property type="project" value="UniProtKB-SubCell"/>
</dbReference>
<keyword evidence="9" id="KW-0645">Protease</keyword>